<evidence type="ECO:0000259" key="15">
    <source>
        <dbReference type="SMART" id="SM00904"/>
    </source>
</evidence>
<dbReference type="SMART" id="SM00904">
    <property type="entry name" value="Flavokinase"/>
    <property type="match status" value="1"/>
</dbReference>
<dbReference type="GO" id="GO:0009398">
    <property type="term" value="P:FMN biosynthetic process"/>
    <property type="evidence" value="ECO:0007669"/>
    <property type="project" value="UniProtKB-UniRule"/>
</dbReference>
<evidence type="ECO:0000256" key="3">
    <source>
        <dbReference type="ARBA" id="ARBA00022630"/>
    </source>
</evidence>
<dbReference type="UniPathway" id="UPA00277">
    <property type="reaction ID" value="UER00407"/>
</dbReference>
<dbReference type="AlphaFoldDB" id="A0A2M7GA61"/>
<name>A0A2M7GA61_9BACT</name>
<evidence type="ECO:0000256" key="11">
    <source>
        <dbReference type="ARBA" id="ARBA00023268"/>
    </source>
</evidence>
<feature type="domain" description="Riboflavin kinase" evidence="15">
    <location>
        <begin position="180"/>
        <end position="308"/>
    </location>
</feature>
<comment type="pathway">
    <text evidence="2 14">Cofactor biosynthesis; FMN biosynthesis; FMN from riboflavin (ATP route): step 1/1.</text>
</comment>
<evidence type="ECO:0000313" key="16">
    <source>
        <dbReference type="EMBL" id="PIW19028.1"/>
    </source>
</evidence>
<evidence type="ECO:0000256" key="7">
    <source>
        <dbReference type="ARBA" id="ARBA00022741"/>
    </source>
</evidence>
<evidence type="ECO:0000256" key="4">
    <source>
        <dbReference type="ARBA" id="ARBA00022643"/>
    </source>
</evidence>
<comment type="similarity">
    <text evidence="14">Belongs to the ribF family.</text>
</comment>
<dbReference type="GO" id="GO:0005524">
    <property type="term" value="F:ATP binding"/>
    <property type="evidence" value="ECO:0007669"/>
    <property type="project" value="UniProtKB-UniRule"/>
</dbReference>
<keyword evidence="8 14" id="KW-0418">Kinase</keyword>
<dbReference type="Proteomes" id="UP000231019">
    <property type="component" value="Unassembled WGS sequence"/>
</dbReference>
<comment type="catalytic activity">
    <reaction evidence="12 14">
        <text>riboflavin + ATP = FMN + ADP + H(+)</text>
        <dbReference type="Rhea" id="RHEA:14357"/>
        <dbReference type="ChEBI" id="CHEBI:15378"/>
        <dbReference type="ChEBI" id="CHEBI:30616"/>
        <dbReference type="ChEBI" id="CHEBI:57986"/>
        <dbReference type="ChEBI" id="CHEBI:58210"/>
        <dbReference type="ChEBI" id="CHEBI:456216"/>
        <dbReference type="EC" id="2.7.1.26"/>
    </reaction>
</comment>
<accession>A0A2M7GA61</accession>
<evidence type="ECO:0000256" key="1">
    <source>
        <dbReference type="ARBA" id="ARBA00004726"/>
    </source>
</evidence>
<dbReference type="Gene3D" id="2.40.30.30">
    <property type="entry name" value="Riboflavin kinase-like"/>
    <property type="match status" value="1"/>
</dbReference>
<dbReference type="GO" id="GO:0009231">
    <property type="term" value="P:riboflavin biosynthetic process"/>
    <property type="evidence" value="ECO:0007669"/>
    <property type="project" value="InterPro"/>
</dbReference>
<reference evidence="16 17" key="1">
    <citation type="submission" date="2017-09" db="EMBL/GenBank/DDBJ databases">
        <title>Depth-based differentiation of microbial function through sediment-hosted aquifers and enrichment of novel symbionts in the deep terrestrial subsurface.</title>
        <authorList>
            <person name="Probst A.J."/>
            <person name="Ladd B."/>
            <person name="Jarett J.K."/>
            <person name="Geller-Mcgrath D.E."/>
            <person name="Sieber C.M."/>
            <person name="Emerson J.B."/>
            <person name="Anantharaman K."/>
            <person name="Thomas B.C."/>
            <person name="Malmstrom R."/>
            <person name="Stieglmeier M."/>
            <person name="Klingl A."/>
            <person name="Woyke T."/>
            <person name="Ryan C.M."/>
            <person name="Banfield J.F."/>
        </authorList>
    </citation>
    <scope>NUCLEOTIDE SEQUENCE [LARGE SCALE GENOMIC DNA]</scope>
    <source>
        <strain evidence="16">CG17_big_fil_post_rev_8_21_14_2_50_48_46</strain>
    </source>
</reference>
<dbReference type="SUPFAM" id="SSF52374">
    <property type="entry name" value="Nucleotidylyl transferase"/>
    <property type="match status" value="1"/>
</dbReference>
<dbReference type="PANTHER" id="PTHR22749:SF6">
    <property type="entry name" value="RIBOFLAVIN KINASE"/>
    <property type="match status" value="1"/>
</dbReference>
<sequence length="311" mass="34278">MKTHLEIPEFKNATAVAIGTFDGCHLGHQSVIQSMLQEAKARQLNSVVLSFQNHPLSVLAPERMPALLSSCTEKEIALNRLAPDAAVLLNFDQSFSELSPEAFVEEILVKKLQAKHVTVGFNFHFGHQAQGTPERLKQLGQQYGFEVSIHPPYELEGKVINSSRIRQHLQNGQLSESAQLLGDGYLIAGQVIRGQGIASTVLGVPTANLALETPGKLLPPHGVYVCKVKIPGQATDFSGVLNLGMRPTFDGLNLSLEVFVLNFSGDLYGQWLEVRLLHFIRPEKRFNGPEELKTQIQADIVQARQFLEMPA</sequence>
<dbReference type="NCBIfam" id="NF004160">
    <property type="entry name" value="PRK05627.1-3"/>
    <property type="match status" value="1"/>
</dbReference>
<dbReference type="Pfam" id="PF01687">
    <property type="entry name" value="Flavokinase"/>
    <property type="match status" value="1"/>
</dbReference>
<evidence type="ECO:0000256" key="12">
    <source>
        <dbReference type="ARBA" id="ARBA00047880"/>
    </source>
</evidence>
<keyword evidence="10 14" id="KW-0067">ATP-binding</keyword>
<dbReference type="Gene3D" id="3.40.50.620">
    <property type="entry name" value="HUPs"/>
    <property type="match status" value="1"/>
</dbReference>
<dbReference type="PIRSF" id="PIRSF004491">
    <property type="entry name" value="FAD_Synth"/>
    <property type="match status" value="1"/>
</dbReference>
<evidence type="ECO:0000256" key="10">
    <source>
        <dbReference type="ARBA" id="ARBA00022840"/>
    </source>
</evidence>
<dbReference type="EC" id="2.7.1.26" evidence="14"/>
<dbReference type="InterPro" id="IPR015864">
    <property type="entry name" value="FAD_synthase"/>
</dbReference>
<evidence type="ECO:0000256" key="14">
    <source>
        <dbReference type="PIRNR" id="PIRNR004491"/>
    </source>
</evidence>
<dbReference type="NCBIfam" id="TIGR00083">
    <property type="entry name" value="ribF"/>
    <property type="match status" value="1"/>
</dbReference>
<dbReference type="InterPro" id="IPR002606">
    <property type="entry name" value="Riboflavin_kinase_bac"/>
</dbReference>
<dbReference type="NCBIfam" id="NF004162">
    <property type="entry name" value="PRK05627.1-5"/>
    <property type="match status" value="1"/>
</dbReference>
<comment type="catalytic activity">
    <reaction evidence="13 14">
        <text>FMN + ATP + H(+) = FAD + diphosphate</text>
        <dbReference type="Rhea" id="RHEA:17237"/>
        <dbReference type="ChEBI" id="CHEBI:15378"/>
        <dbReference type="ChEBI" id="CHEBI:30616"/>
        <dbReference type="ChEBI" id="CHEBI:33019"/>
        <dbReference type="ChEBI" id="CHEBI:57692"/>
        <dbReference type="ChEBI" id="CHEBI:58210"/>
        <dbReference type="EC" id="2.7.7.2"/>
    </reaction>
</comment>
<dbReference type="SUPFAM" id="SSF82114">
    <property type="entry name" value="Riboflavin kinase-like"/>
    <property type="match status" value="1"/>
</dbReference>
<dbReference type="GO" id="GO:0003919">
    <property type="term" value="F:FMN adenylyltransferase activity"/>
    <property type="evidence" value="ECO:0007669"/>
    <property type="project" value="UniProtKB-UniRule"/>
</dbReference>
<evidence type="ECO:0000256" key="13">
    <source>
        <dbReference type="ARBA" id="ARBA00049494"/>
    </source>
</evidence>
<evidence type="ECO:0000256" key="2">
    <source>
        <dbReference type="ARBA" id="ARBA00005201"/>
    </source>
</evidence>
<dbReference type="PANTHER" id="PTHR22749">
    <property type="entry name" value="RIBOFLAVIN KINASE/FMN ADENYLYLTRANSFERASE"/>
    <property type="match status" value="1"/>
</dbReference>
<protein>
    <recommendedName>
        <fullName evidence="14">Riboflavin biosynthesis protein</fullName>
    </recommendedName>
    <domain>
        <recommendedName>
            <fullName evidence="14">Riboflavin kinase</fullName>
            <ecNumber evidence="14">2.7.1.26</ecNumber>
        </recommendedName>
        <alternativeName>
            <fullName evidence="14">Flavokinase</fullName>
        </alternativeName>
    </domain>
    <domain>
        <recommendedName>
            <fullName evidence="14">FMN adenylyltransferase</fullName>
            <ecNumber evidence="14">2.7.7.2</ecNumber>
        </recommendedName>
        <alternativeName>
            <fullName evidence="14">FAD pyrophosphorylase</fullName>
        </alternativeName>
        <alternativeName>
            <fullName evidence="14">FAD synthase</fullName>
        </alternativeName>
    </domain>
</protein>
<evidence type="ECO:0000256" key="6">
    <source>
        <dbReference type="ARBA" id="ARBA00022695"/>
    </source>
</evidence>
<dbReference type="GO" id="GO:0006747">
    <property type="term" value="P:FAD biosynthetic process"/>
    <property type="evidence" value="ECO:0007669"/>
    <property type="project" value="UniProtKB-UniRule"/>
</dbReference>
<gene>
    <name evidence="16" type="ORF">COW36_02650</name>
</gene>
<evidence type="ECO:0000256" key="9">
    <source>
        <dbReference type="ARBA" id="ARBA00022827"/>
    </source>
</evidence>
<keyword evidence="3 14" id="KW-0285">Flavoprotein</keyword>
<keyword evidence="4 14" id="KW-0288">FMN</keyword>
<dbReference type="GO" id="GO:0008531">
    <property type="term" value="F:riboflavin kinase activity"/>
    <property type="evidence" value="ECO:0007669"/>
    <property type="project" value="UniProtKB-UniRule"/>
</dbReference>
<comment type="pathway">
    <text evidence="1 14">Cofactor biosynthesis; FAD biosynthesis; FAD from FMN: step 1/1.</text>
</comment>
<keyword evidence="7 14" id="KW-0547">Nucleotide-binding</keyword>
<keyword evidence="11" id="KW-0511">Multifunctional enzyme</keyword>
<dbReference type="InterPro" id="IPR023468">
    <property type="entry name" value="Riboflavin_kinase"/>
</dbReference>
<dbReference type="InterPro" id="IPR023465">
    <property type="entry name" value="Riboflavin_kinase_dom_sf"/>
</dbReference>
<dbReference type="UniPathway" id="UPA00276">
    <property type="reaction ID" value="UER00406"/>
</dbReference>
<keyword evidence="5 14" id="KW-0808">Transferase</keyword>
<comment type="caution">
    <text evidence="16">The sequence shown here is derived from an EMBL/GenBank/DDBJ whole genome shotgun (WGS) entry which is preliminary data.</text>
</comment>
<dbReference type="FunFam" id="3.40.50.620:FF:000021">
    <property type="entry name" value="Riboflavin biosynthesis protein"/>
    <property type="match status" value="1"/>
</dbReference>
<dbReference type="InterPro" id="IPR014729">
    <property type="entry name" value="Rossmann-like_a/b/a_fold"/>
</dbReference>
<dbReference type="Pfam" id="PF06574">
    <property type="entry name" value="FAD_syn"/>
    <property type="match status" value="1"/>
</dbReference>
<dbReference type="EMBL" id="PFFQ01000006">
    <property type="protein sequence ID" value="PIW19028.1"/>
    <property type="molecule type" value="Genomic_DNA"/>
</dbReference>
<dbReference type="CDD" id="cd02064">
    <property type="entry name" value="FAD_synthetase_N"/>
    <property type="match status" value="1"/>
</dbReference>
<evidence type="ECO:0000256" key="8">
    <source>
        <dbReference type="ARBA" id="ARBA00022777"/>
    </source>
</evidence>
<dbReference type="EC" id="2.7.7.2" evidence="14"/>
<keyword evidence="9 14" id="KW-0274">FAD</keyword>
<evidence type="ECO:0000256" key="5">
    <source>
        <dbReference type="ARBA" id="ARBA00022679"/>
    </source>
</evidence>
<organism evidence="16 17">
    <name type="scientific">bacterium (Candidatus Blackallbacteria) CG17_big_fil_post_rev_8_21_14_2_50_48_46</name>
    <dbReference type="NCBI Taxonomy" id="2014261"/>
    <lineage>
        <taxon>Bacteria</taxon>
        <taxon>Candidatus Blackallbacteria</taxon>
    </lineage>
</organism>
<proteinExistence type="inferred from homology"/>
<dbReference type="InterPro" id="IPR015865">
    <property type="entry name" value="Riboflavin_kinase_bac/euk"/>
</dbReference>
<keyword evidence="6 14" id="KW-0548">Nucleotidyltransferase</keyword>
<evidence type="ECO:0000313" key="17">
    <source>
        <dbReference type="Proteomes" id="UP000231019"/>
    </source>
</evidence>